<protein>
    <submittedName>
        <fullName evidence="1">DUF2384 domain-containing protein</fullName>
    </submittedName>
</protein>
<dbReference type="AlphaFoldDB" id="A0A923MDE2"/>
<keyword evidence="2" id="KW-1185">Reference proteome</keyword>
<reference evidence="1" key="1">
    <citation type="submission" date="2020-08" db="EMBL/GenBank/DDBJ databases">
        <title>Ramlibacter sp. GTP1 16S ribosomal RNA gene genome sequencing and assembly.</title>
        <authorList>
            <person name="Kang M."/>
        </authorList>
    </citation>
    <scope>NUCLEOTIDE SEQUENCE</scope>
    <source>
        <strain evidence="1">GTP1</strain>
    </source>
</reference>
<proteinExistence type="predicted"/>
<comment type="caution">
    <text evidence="1">The sequence shown here is derived from an EMBL/GenBank/DDBJ whole genome shotgun (WGS) entry which is preliminary data.</text>
</comment>
<dbReference type="Proteomes" id="UP000596827">
    <property type="component" value="Unassembled WGS sequence"/>
</dbReference>
<evidence type="ECO:0000313" key="1">
    <source>
        <dbReference type="EMBL" id="MBC5767965.1"/>
    </source>
</evidence>
<accession>A0A923MDE2</accession>
<gene>
    <name evidence="1" type="ORF">H8R02_26110</name>
</gene>
<dbReference type="RefSeq" id="WP_187084457.1">
    <property type="nucleotide sequence ID" value="NZ_JACORU010000014.1"/>
</dbReference>
<dbReference type="EMBL" id="JACORU010000014">
    <property type="protein sequence ID" value="MBC5767965.1"/>
    <property type="molecule type" value="Genomic_DNA"/>
</dbReference>
<organism evidence="1 2">
    <name type="scientific">Ramlibacter albus</name>
    <dbReference type="NCBI Taxonomy" id="2079448"/>
    <lineage>
        <taxon>Bacteria</taxon>
        <taxon>Pseudomonadati</taxon>
        <taxon>Pseudomonadota</taxon>
        <taxon>Betaproteobacteria</taxon>
        <taxon>Burkholderiales</taxon>
        <taxon>Comamonadaceae</taxon>
        <taxon>Ramlibacter</taxon>
    </lineage>
</organism>
<evidence type="ECO:0000313" key="2">
    <source>
        <dbReference type="Proteomes" id="UP000596827"/>
    </source>
</evidence>
<name>A0A923MDE2_9BURK</name>
<sequence length="83" mass="9315">MDPRWFTFAQACRPEFDKCSFQGELIAACGGAEDIAWALFFHMGAQSMSWLQRSIPALDGSVPSHLIATGHGDRVRECLWRMP</sequence>